<dbReference type="InterPro" id="IPR011658">
    <property type="entry name" value="PA14_dom"/>
</dbReference>
<gene>
    <name evidence="5" type="ORF">ACFOSB_22845</name>
</gene>
<dbReference type="EMBL" id="JBHRZG010000024">
    <property type="protein sequence ID" value="MFC3835713.1"/>
    <property type="molecule type" value="Genomic_DNA"/>
</dbReference>
<dbReference type="InterPro" id="IPR002772">
    <property type="entry name" value="Glyco_hydro_3_C"/>
</dbReference>
<comment type="caution">
    <text evidence="5">The sequence shown here is derived from an EMBL/GenBank/DDBJ whole genome shotgun (WGS) entry which is preliminary data.</text>
</comment>
<comment type="similarity">
    <text evidence="1 3">Belongs to the glycosyl hydrolase 3 family.</text>
</comment>
<dbReference type="PROSITE" id="PS00775">
    <property type="entry name" value="GLYCOSYL_HYDROL_F3"/>
    <property type="match status" value="1"/>
</dbReference>
<dbReference type="RefSeq" id="WP_322474361.1">
    <property type="nucleotide sequence ID" value="NZ_JBHRZG010000024.1"/>
</dbReference>
<dbReference type="Pfam" id="PF14310">
    <property type="entry name" value="Fn3-like"/>
    <property type="match status" value="1"/>
</dbReference>
<feature type="domain" description="PA14" evidence="4">
    <location>
        <begin position="378"/>
        <end position="546"/>
    </location>
</feature>
<dbReference type="SUPFAM" id="SSF51445">
    <property type="entry name" value="(Trans)glycosidases"/>
    <property type="match status" value="1"/>
</dbReference>
<dbReference type="InterPro" id="IPR001764">
    <property type="entry name" value="Glyco_hydro_3_N"/>
</dbReference>
<evidence type="ECO:0000259" key="4">
    <source>
        <dbReference type="PROSITE" id="PS51820"/>
    </source>
</evidence>
<dbReference type="Proteomes" id="UP001595803">
    <property type="component" value="Unassembled WGS sequence"/>
</dbReference>
<evidence type="ECO:0000313" key="5">
    <source>
        <dbReference type="EMBL" id="MFC3835713.1"/>
    </source>
</evidence>
<sequence length="829" mass="88056">MTDTIHRPPGAVDVDALLDGLTLEEQVSLLAGADFWRTVAIPRVNVPSLKVSDGPAGVRGGGPLIGAMKTAAYPVGIALGSTWNVNLLREVGASLAREALDKGAGVLLAPTINVFRSALNGRNFENYAEDPVLTGRLAVAYVQGLQENGVAATPKHFAGNESEYQRGTISSDIPARAMRELYLRPFEMVVREADPWAIMTAYNRLDGTYCSEHPWLLETVLRKEWGFSGLVMSDWGGTHSAGESVRAGLDLEMPGPARARAGLLAEAQADPATAAAVKERARAVLRLIERTGTFANPRDVSDSAEKDTEYPETRALIRRAGAEGMVLLKNAGGVLPLPAGASVAVVGPNAAAAQVMGGGSAQMNAHRRVSPLDGLREAPGAGAVTTAVGCDNDKFLPVPQVPVHVEYRAHAGGDVAATDDRPQAEVMWFAYPEGVNPLDFHGTLTLTVHAPQDGAYDFSLASAGLSRLSVDGQELVDNWDAWRQGDTYFNFGSDEVRERTTLTAGPHTVTVTFQPHVIDNGIAGFNAVRIGFRAEPDEGSVAQAAAVAAAADYAVVCIGTNGDWETEGVDRWGLGLPGRQDELVAAVRAANPNTIVVLQTGGPVTMPWLDSVPAVLQAWFPGQEAGHAIADVLYGRAEPGGRLPQTFPASLKDDPTHPLNPDVQYPGVEGHVEYREGLYTGYRHVDRAGITPLFPFGFGLSYTTFELSSPALSAASVGAGESVTASVQVKNTGSRAGSTVVQLYVRDRESSLDRPAKELKAFAKVHLQPGQIQTVTLPVDMRDLAYYDDGQGAWVAEAGDFDLLIGQSSTDLPHTLRLSLSTDWKEPTA</sequence>
<dbReference type="PRINTS" id="PR00133">
    <property type="entry name" value="GLHYDRLASE3"/>
</dbReference>
<dbReference type="Gene3D" id="2.60.120.260">
    <property type="entry name" value="Galactose-binding domain-like"/>
    <property type="match status" value="1"/>
</dbReference>
<keyword evidence="3" id="KW-0326">Glycosidase</keyword>
<dbReference type="SMART" id="SM00758">
    <property type="entry name" value="PA14"/>
    <property type="match status" value="1"/>
</dbReference>
<dbReference type="PROSITE" id="PS51820">
    <property type="entry name" value="PA14"/>
    <property type="match status" value="1"/>
</dbReference>
<dbReference type="PANTHER" id="PTHR42715">
    <property type="entry name" value="BETA-GLUCOSIDASE"/>
    <property type="match status" value="1"/>
</dbReference>
<dbReference type="InterPro" id="IPR050288">
    <property type="entry name" value="Cellulose_deg_GH3"/>
</dbReference>
<dbReference type="InterPro" id="IPR013783">
    <property type="entry name" value="Ig-like_fold"/>
</dbReference>
<proteinExistence type="inferred from homology"/>
<dbReference type="InterPro" id="IPR036881">
    <property type="entry name" value="Glyco_hydro_3_C_sf"/>
</dbReference>
<dbReference type="InterPro" id="IPR037524">
    <property type="entry name" value="PA14/GLEYA"/>
</dbReference>
<name>A0ABV7ZF57_9DEIO</name>
<dbReference type="SMART" id="SM01217">
    <property type="entry name" value="Fn3_like"/>
    <property type="match status" value="1"/>
</dbReference>
<reference evidence="6" key="1">
    <citation type="journal article" date="2019" name="Int. J. Syst. Evol. Microbiol.">
        <title>The Global Catalogue of Microorganisms (GCM) 10K type strain sequencing project: providing services to taxonomists for standard genome sequencing and annotation.</title>
        <authorList>
            <consortium name="The Broad Institute Genomics Platform"/>
            <consortium name="The Broad Institute Genome Sequencing Center for Infectious Disease"/>
            <person name="Wu L."/>
            <person name="Ma J."/>
        </authorList>
    </citation>
    <scope>NUCLEOTIDE SEQUENCE [LARGE SCALE GENOMIC DNA]</scope>
    <source>
        <strain evidence="6">CCTCC AB 2017081</strain>
    </source>
</reference>
<dbReference type="InterPro" id="IPR026891">
    <property type="entry name" value="Fn3-like"/>
</dbReference>
<dbReference type="Gene3D" id="3.40.50.1700">
    <property type="entry name" value="Glycoside hydrolase family 3 C-terminal domain"/>
    <property type="match status" value="1"/>
</dbReference>
<accession>A0ABV7ZF57</accession>
<organism evidence="5 6">
    <name type="scientific">Deinococcus rufus</name>
    <dbReference type="NCBI Taxonomy" id="2136097"/>
    <lineage>
        <taxon>Bacteria</taxon>
        <taxon>Thermotogati</taxon>
        <taxon>Deinococcota</taxon>
        <taxon>Deinococci</taxon>
        <taxon>Deinococcales</taxon>
        <taxon>Deinococcaceae</taxon>
        <taxon>Deinococcus</taxon>
    </lineage>
</organism>
<dbReference type="Gene3D" id="2.60.40.10">
    <property type="entry name" value="Immunoglobulins"/>
    <property type="match status" value="1"/>
</dbReference>
<dbReference type="Pfam" id="PF01915">
    <property type="entry name" value="Glyco_hydro_3_C"/>
    <property type="match status" value="1"/>
</dbReference>
<dbReference type="SUPFAM" id="SSF52279">
    <property type="entry name" value="Beta-D-glucan exohydrolase, C-terminal domain"/>
    <property type="match status" value="1"/>
</dbReference>
<protein>
    <submittedName>
        <fullName evidence="5">Glycoside hydrolase family 3 C-terminal domain-containing protein</fullName>
    </submittedName>
</protein>
<dbReference type="Pfam" id="PF07691">
    <property type="entry name" value="PA14"/>
    <property type="match status" value="1"/>
</dbReference>
<keyword evidence="6" id="KW-1185">Reference proteome</keyword>
<dbReference type="Pfam" id="PF00933">
    <property type="entry name" value="Glyco_hydro_3"/>
    <property type="match status" value="1"/>
</dbReference>
<evidence type="ECO:0000256" key="3">
    <source>
        <dbReference type="RuleBase" id="RU361161"/>
    </source>
</evidence>
<evidence type="ECO:0000313" key="6">
    <source>
        <dbReference type="Proteomes" id="UP001595803"/>
    </source>
</evidence>
<dbReference type="GO" id="GO:0016787">
    <property type="term" value="F:hydrolase activity"/>
    <property type="evidence" value="ECO:0007669"/>
    <property type="project" value="UniProtKB-KW"/>
</dbReference>
<dbReference type="InterPro" id="IPR036962">
    <property type="entry name" value="Glyco_hydro_3_N_sf"/>
</dbReference>
<evidence type="ECO:0000256" key="2">
    <source>
        <dbReference type="ARBA" id="ARBA00022801"/>
    </source>
</evidence>
<dbReference type="InterPro" id="IPR017853">
    <property type="entry name" value="GH"/>
</dbReference>
<dbReference type="InterPro" id="IPR019800">
    <property type="entry name" value="Glyco_hydro_3_AS"/>
</dbReference>
<dbReference type="PANTHER" id="PTHR42715:SF3">
    <property type="entry name" value="BETA-GLUCOSIDASE B-RELATED"/>
    <property type="match status" value="1"/>
</dbReference>
<dbReference type="Gene3D" id="3.20.20.300">
    <property type="entry name" value="Glycoside hydrolase, family 3, N-terminal domain"/>
    <property type="match status" value="1"/>
</dbReference>
<keyword evidence="2 3" id="KW-0378">Hydrolase</keyword>
<evidence type="ECO:0000256" key="1">
    <source>
        <dbReference type="ARBA" id="ARBA00005336"/>
    </source>
</evidence>